<gene>
    <name evidence="1" type="ORF">KME15_00060</name>
</gene>
<sequence>MVQYTLAEHPEVIIAIEGKDSKKAREKAMNQLMEMLDNDQLPSNLPNGFAAEQFIEVKSTPSAEPSPEEDEVSQAIQLLSNLASLKLKTQELKQEAIKIRQHVDILFEDAPITEADVASLKEGFKLLKTFAQSNLRFRQAKEQAESARRTLDQALQDQS</sequence>
<reference evidence="1" key="1">
    <citation type="submission" date="2021-05" db="EMBL/GenBank/DDBJ databases">
        <authorList>
            <person name="Pietrasiak N."/>
            <person name="Ward R."/>
            <person name="Stajich J.E."/>
            <person name="Kurbessoian T."/>
        </authorList>
    </citation>
    <scope>NUCLEOTIDE SEQUENCE</scope>
    <source>
        <strain evidence="1">UHER 2000/2452</strain>
    </source>
</reference>
<dbReference type="AlphaFoldDB" id="A0A951Q6V5"/>
<proteinExistence type="predicted"/>
<dbReference type="EMBL" id="JAHHHD010000001">
    <property type="protein sequence ID" value="MBW4657044.1"/>
    <property type="molecule type" value="Genomic_DNA"/>
</dbReference>
<comment type="caution">
    <text evidence="1">The sequence shown here is derived from an EMBL/GenBank/DDBJ whole genome shotgun (WGS) entry which is preliminary data.</text>
</comment>
<accession>A0A951Q6V5</accession>
<reference evidence="1" key="2">
    <citation type="journal article" date="2022" name="Microbiol. Resour. Announc.">
        <title>Metagenome Sequencing to Explore Phylogenomics of Terrestrial Cyanobacteria.</title>
        <authorList>
            <person name="Ward R.D."/>
            <person name="Stajich J.E."/>
            <person name="Johansen J.R."/>
            <person name="Huntemann M."/>
            <person name="Clum A."/>
            <person name="Foster B."/>
            <person name="Foster B."/>
            <person name="Roux S."/>
            <person name="Palaniappan K."/>
            <person name="Varghese N."/>
            <person name="Mukherjee S."/>
            <person name="Reddy T.B.K."/>
            <person name="Daum C."/>
            <person name="Copeland A."/>
            <person name="Chen I.A."/>
            <person name="Ivanova N.N."/>
            <person name="Kyrpides N.C."/>
            <person name="Shapiro N."/>
            <person name="Eloe-Fadrosh E.A."/>
            <person name="Pietrasiak N."/>
        </authorList>
    </citation>
    <scope>NUCLEOTIDE SEQUENCE</scope>
    <source>
        <strain evidence="1">UHER 2000/2452</strain>
    </source>
</reference>
<organism evidence="1 2">
    <name type="scientific">Drouetiella hepatica Uher 2000/2452</name>
    <dbReference type="NCBI Taxonomy" id="904376"/>
    <lineage>
        <taxon>Bacteria</taxon>
        <taxon>Bacillati</taxon>
        <taxon>Cyanobacteriota</taxon>
        <taxon>Cyanophyceae</taxon>
        <taxon>Oculatellales</taxon>
        <taxon>Oculatellaceae</taxon>
        <taxon>Drouetiella</taxon>
    </lineage>
</organism>
<dbReference type="Proteomes" id="UP000757435">
    <property type="component" value="Unassembled WGS sequence"/>
</dbReference>
<evidence type="ECO:0000313" key="1">
    <source>
        <dbReference type="EMBL" id="MBW4657044.1"/>
    </source>
</evidence>
<name>A0A951Q6V5_9CYAN</name>
<protein>
    <submittedName>
        <fullName evidence="1">Uncharacterized protein</fullName>
    </submittedName>
</protein>
<evidence type="ECO:0000313" key="2">
    <source>
        <dbReference type="Proteomes" id="UP000757435"/>
    </source>
</evidence>